<dbReference type="InterPro" id="IPR011009">
    <property type="entry name" value="Kinase-like_dom_sf"/>
</dbReference>
<evidence type="ECO:0000259" key="1">
    <source>
        <dbReference type="Pfam" id="PF01636"/>
    </source>
</evidence>
<dbReference type="eggNOG" id="COG0510">
    <property type="taxonomic scope" value="Bacteria"/>
</dbReference>
<evidence type="ECO:0000313" key="2">
    <source>
        <dbReference type="EMBL" id="AFZ24514.1"/>
    </source>
</evidence>
<dbReference type="Gene3D" id="3.90.1200.10">
    <property type="match status" value="1"/>
</dbReference>
<dbReference type="AlphaFoldDB" id="K9WXH5"/>
<evidence type="ECO:0000313" key="3">
    <source>
        <dbReference type="Proteomes" id="UP000010475"/>
    </source>
</evidence>
<proteinExistence type="predicted"/>
<dbReference type="EMBL" id="CP003642">
    <property type="protein sequence ID" value="AFZ24514.1"/>
    <property type="molecule type" value="Genomic_DNA"/>
</dbReference>
<dbReference type="SUPFAM" id="SSF56112">
    <property type="entry name" value="Protein kinase-like (PK-like)"/>
    <property type="match status" value="1"/>
</dbReference>
<dbReference type="Pfam" id="PF01636">
    <property type="entry name" value="APH"/>
    <property type="match status" value="1"/>
</dbReference>
<gene>
    <name evidence="2" type="ORF">Cylst_2284</name>
</gene>
<dbReference type="InterPro" id="IPR051678">
    <property type="entry name" value="AGP_Transferase"/>
</dbReference>
<keyword evidence="3" id="KW-1185">Reference proteome</keyword>
<dbReference type="OrthoDB" id="3806873at2"/>
<dbReference type="PATRIC" id="fig|56107.3.peg.2519"/>
<dbReference type="PROSITE" id="PS00108">
    <property type="entry name" value="PROTEIN_KINASE_ST"/>
    <property type="match status" value="1"/>
</dbReference>
<sequence>MMLLLNSHNVFNYLVEQGLCNQSEQIPSQVELVAAKNFNLLLSLSDGCKLLVKQERYNQEKKASGEFLSEWRIQNFLQQFPKLEHHRPFLPELLHFDVENSIIVFRYLDNYQDLMDFYTQDNSLPTEIAKAIGTIIGNIHRDTFDRQEYQDFFSDHEDNLNVSHVSDLIQELEDIRPEIFGLVPNEGLKFFTLYQRYDSLSIAINQLSNAIIPSCLIHNDLKLNNILLQRNWQNSSNSIIRLIDWELSVWGDPATDLGMLISSYLQIWLDSLVISNSLSIEESLRLAITPLDRVQPSIAALTQAYLNTFPEIIKYRPDFWLRVVQLAGFAMIQQILAVIQYQKSFGNTEIAMLQVAKALLCRPEQSMATIFGTAVAAELIRHNASIA</sequence>
<organism evidence="2 3">
    <name type="scientific">Cylindrospermum stagnale PCC 7417</name>
    <dbReference type="NCBI Taxonomy" id="56107"/>
    <lineage>
        <taxon>Bacteria</taxon>
        <taxon>Bacillati</taxon>
        <taxon>Cyanobacteriota</taxon>
        <taxon>Cyanophyceae</taxon>
        <taxon>Nostocales</taxon>
        <taxon>Nostocaceae</taxon>
        <taxon>Cylindrospermum</taxon>
    </lineage>
</organism>
<feature type="domain" description="Aminoglycoside phosphotransferase" evidence="1">
    <location>
        <begin position="73"/>
        <end position="270"/>
    </location>
</feature>
<dbReference type="KEGG" id="csg:Cylst_2284"/>
<dbReference type="RefSeq" id="WP_015207768.1">
    <property type="nucleotide sequence ID" value="NC_019757.1"/>
</dbReference>
<dbReference type="GO" id="GO:0004672">
    <property type="term" value="F:protein kinase activity"/>
    <property type="evidence" value="ECO:0007669"/>
    <property type="project" value="InterPro"/>
</dbReference>
<dbReference type="PANTHER" id="PTHR21310">
    <property type="entry name" value="AMINOGLYCOSIDE PHOSPHOTRANSFERASE-RELATED-RELATED"/>
    <property type="match status" value="1"/>
</dbReference>
<name>K9WXH5_9NOST</name>
<dbReference type="STRING" id="56107.Cylst_2284"/>
<protein>
    <submittedName>
        <fullName evidence="2">Putative aminoglycoside phosphotransferase</fullName>
    </submittedName>
</protein>
<dbReference type="InterPro" id="IPR008271">
    <property type="entry name" value="Ser/Thr_kinase_AS"/>
</dbReference>
<dbReference type="InterPro" id="IPR002575">
    <property type="entry name" value="Aminoglycoside_PTrfase"/>
</dbReference>
<dbReference type="HOGENOM" id="CLU_703649_0_0_3"/>
<reference evidence="2 3" key="1">
    <citation type="submission" date="2012-06" db="EMBL/GenBank/DDBJ databases">
        <title>Finished chromosome of genome of Cylindrospermum stagnale PCC 7417.</title>
        <authorList>
            <consortium name="US DOE Joint Genome Institute"/>
            <person name="Gugger M."/>
            <person name="Coursin T."/>
            <person name="Rippka R."/>
            <person name="Tandeau De Marsac N."/>
            <person name="Huntemann M."/>
            <person name="Wei C.-L."/>
            <person name="Han J."/>
            <person name="Detter J.C."/>
            <person name="Han C."/>
            <person name="Tapia R."/>
            <person name="Chen A."/>
            <person name="Kyrpides N."/>
            <person name="Mavromatis K."/>
            <person name="Markowitz V."/>
            <person name="Szeto E."/>
            <person name="Ivanova N."/>
            <person name="Pagani I."/>
            <person name="Pati A."/>
            <person name="Goodwin L."/>
            <person name="Nordberg H.P."/>
            <person name="Cantor M.N."/>
            <person name="Hua S.X."/>
            <person name="Woyke T."/>
            <person name="Kerfeld C.A."/>
        </authorList>
    </citation>
    <scope>NUCLEOTIDE SEQUENCE [LARGE SCALE GENOMIC DNA]</scope>
    <source>
        <strain evidence="2 3">PCC 7417</strain>
    </source>
</reference>
<accession>K9WXH5</accession>
<dbReference type="Proteomes" id="UP000010475">
    <property type="component" value="Chromosome"/>
</dbReference>
<keyword evidence="2" id="KW-0808">Transferase</keyword>